<dbReference type="EMBL" id="PYUC01000001">
    <property type="protein sequence ID" value="PTB22554.1"/>
    <property type="molecule type" value="Genomic_DNA"/>
</dbReference>
<accession>A0A2T3Y1A4</accession>
<comment type="caution">
    <text evidence="1">The sequence shown here is derived from an EMBL/GenBank/DDBJ whole genome shotgun (WGS) entry which is preliminary data.</text>
</comment>
<name>A0A2T3Y1A4_9BURK</name>
<reference evidence="1 2" key="1">
    <citation type="submission" date="2018-03" db="EMBL/GenBank/DDBJ databases">
        <title>Whole genome analyses suggest that Burkholderia sensu lato contains two further novel genera in the rhizoxinica-symbiotica group Mycetohabitans gen. nov., and Trinickia gen. nov.: implications for the evolution of diazotrophy and nodulation in the Burkholderiaceae.</title>
        <authorList>
            <person name="Estrada De Los Santos P."/>
            <person name="Palmer M."/>
            <person name="Chavez-Ramirez B."/>
            <person name="Steenkamp E.T."/>
            <person name="Hirsch A.M."/>
            <person name="Manyaka P."/>
            <person name="Maluk M."/>
            <person name="Lafos M."/>
            <person name="Crook M."/>
            <person name="Gross E."/>
            <person name="Simon M.F."/>
            <person name="Bueno Dos Reis Junior F."/>
            <person name="Poole P.S."/>
            <person name="Venter S.N."/>
            <person name="James E.K."/>
        </authorList>
    </citation>
    <scope>NUCLEOTIDE SEQUENCE [LARGE SCALE GENOMIC DNA]</scope>
    <source>
        <strain evidence="1 2">JPY-366</strain>
    </source>
</reference>
<evidence type="ECO:0000313" key="1">
    <source>
        <dbReference type="EMBL" id="PTB22554.1"/>
    </source>
</evidence>
<organism evidence="1 2">
    <name type="scientific">Trinickia symbiotica</name>
    <dbReference type="NCBI Taxonomy" id="863227"/>
    <lineage>
        <taxon>Bacteria</taxon>
        <taxon>Pseudomonadati</taxon>
        <taxon>Pseudomonadota</taxon>
        <taxon>Betaproteobacteria</taxon>
        <taxon>Burkholderiales</taxon>
        <taxon>Burkholderiaceae</taxon>
        <taxon>Trinickia</taxon>
    </lineage>
</organism>
<dbReference type="Proteomes" id="UP000240638">
    <property type="component" value="Unassembled WGS sequence"/>
</dbReference>
<gene>
    <name evidence="1" type="ORF">C9I57_01890</name>
</gene>
<sequence>METGRVRRDGPFTETAPRNETFAGSHILTNFLDGLDVLVCLSPLIRYDEPRAPSRCRARKSTNARILVDI</sequence>
<dbReference type="AlphaFoldDB" id="A0A2T3Y1A4"/>
<evidence type="ECO:0000313" key="2">
    <source>
        <dbReference type="Proteomes" id="UP000240638"/>
    </source>
</evidence>
<protein>
    <submittedName>
        <fullName evidence="1">Uncharacterized protein</fullName>
    </submittedName>
</protein>
<proteinExistence type="predicted"/>